<accession>A0ABY6TP18</accession>
<feature type="compositionally biased region" description="Polar residues" evidence="5">
    <location>
        <begin position="1073"/>
        <end position="1082"/>
    </location>
</feature>
<dbReference type="CDD" id="cd19071">
    <property type="entry name" value="AKR_AKR1-5-like"/>
    <property type="match status" value="1"/>
</dbReference>
<keyword evidence="4" id="KW-0175">Coiled coil</keyword>
<feature type="region of interest" description="Disordered" evidence="5">
    <location>
        <begin position="981"/>
        <end position="1082"/>
    </location>
</feature>
<feature type="region of interest" description="Disordered" evidence="5">
    <location>
        <begin position="337"/>
        <end position="498"/>
    </location>
</feature>
<feature type="region of interest" description="Disordered" evidence="5">
    <location>
        <begin position="541"/>
        <end position="723"/>
    </location>
</feature>
<feature type="compositionally biased region" description="Low complexity" evidence="5">
    <location>
        <begin position="690"/>
        <end position="717"/>
    </location>
</feature>
<feature type="compositionally biased region" description="Polar residues" evidence="5">
    <location>
        <begin position="482"/>
        <end position="495"/>
    </location>
</feature>
<dbReference type="Pfam" id="PF00248">
    <property type="entry name" value="Aldo_ket_red"/>
    <property type="match status" value="1"/>
</dbReference>
<keyword evidence="2" id="KW-0521">NADP</keyword>
<dbReference type="PROSITE" id="PS00798">
    <property type="entry name" value="ALDOKETO_REDUCTASE_1"/>
    <property type="match status" value="1"/>
</dbReference>
<feature type="region of interest" description="Disordered" evidence="5">
    <location>
        <begin position="908"/>
        <end position="968"/>
    </location>
</feature>
<organism evidence="7 8">
    <name type="scientific">Bionectria ochroleuca</name>
    <name type="common">Gliocladium roseum</name>
    <dbReference type="NCBI Taxonomy" id="29856"/>
    <lineage>
        <taxon>Eukaryota</taxon>
        <taxon>Fungi</taxon>
        <taxon>Dikarya</taxon>
        <taxon>Ascomycota</taxon>
        <taxon>Pezizomycotina</taxon>
        <taxon>Sordariomycetes</taxon>
        <taxon>Hypocreomycetidae</taxon>
        <taxon>Hypocreales</taxon>
        <taxon>Bionectriaceae</taxon>
        <taxon>Clonostachys</taxon>
    </lineage>
</organism>
<dbReference type="EMBL" id="CABFNS010000125">
    <property type="protein sequence ID" value="VUC20357.1"/>
    <property type="molecule type" value="Genomic_DNA"/>
</dbReference>
<comment type="caution">
    <text evidence="7">The sequence shown here is derived from an EMBL/GenBank/DDBJ whole genome shotgun (WGS) entry which is preliminary data.</text>
</comment>
<feature type="compositionally biased region" description="Basic and acidic residues" evidence="5">
    <location>
        <begin position="584"/>
        <end position="619"/>
    </location>
</feature>
<feature type="compositionally biased region" description="Polar residues" evidence="5">
    <location>
        <begin position="912"/>
        <end position="931"/>
    </location>
</feature>
<gene>
    <name evidence="7" type="ORF">CLO192961_LOCUS21271</name>
</gene>
<dbReference type="PROSITE" id="PS00063">
    <property type="entry name" value="ALDOKETO_REDUCTASE_3"/>
    <property type="match status" value="1"/>
</dbReference>
<feature type="compositionally biased region" description="Basic and acidic residues" evidence="5">
    <location>
        <begin position="445"/>
        <end position="459"/>
    </location>
</feature>
<evidence type="ECO:0000256" key="2">
    <source>
        <dbReference type="ARBA" id="ARBA00022857"/>
    </source>
</evidence>
<dbReference type="SUPFAM" id="SSF51430">
    <property type="entry name" value="NAD(P)-linked oxidoreductase"/>
    <property type="match status" value="1"/>
</dbReference>
<feature type="compositionally biased region" description="Polar residues" evidence="5">
    <location>
        <begin position="1006"/>
        <end position="1036"/>
    </location>
</feature>
<dbReference type="Proteomes" id="UP000766486">
    <property type="component" value="Unassembled WGS sequence"/>
</dbReference>
<evidence type="ECO:0000313" key="7">
    <source>
        <dbReference type="EMBL" id="VUC20357.1"/>
    </source>
</evidence>
<feature type="compositionally biased region" description="Low complexity" evidence="5">
    <location>
        <begin position="373"/>
        <end position="389"/>
    </location>
</feature>
<dbReference type="InterPro" id="IPR020471">
    <property type="entry name" value="AKR"/>
</dbReference>
<name>A0ABY6TP18_BIOOC</name>
<protein>
    <recommendedName>
        <fullName evidence="6">NADP-dependent oxidoreductase domain-containing protein</fullName>
    </recommendedName>
</protein>
<feature type="compositionally biased region" description="Polar residues" evidence="5">
    <location>
        <begin position="337"/>
        <end position="357"/>
    </location>
</feature>
<feature type="coiled-coil region" evidence="4">
    <location>
        <begin position="807"/>
        <end position="862"/>
    </location>
</feature>
<sequence length="1082" mass="119644">MADHPITTKTFTLNQGDKFPAVGLGTWQGSHGSDDSKALEESIIHSLKSGYRLIDTAQHYGVEEIVGRAIRASGVPREEITVVTKFWGHFHHDPAEALRISLADLGLDYIDVFLMHWPWATTPAPEKKALGKYESPTFIETWLAMEKLVGPKCKAIGVSNFTEKLLEELREHETIVPAINQVELHAFNPNLKLVPYCQSRGIHVMSWSTLGGQKDGENLILSHQLFSDIAKAHGCSTGVVSLSWAVQRGITVIPKSKSKARIEENIKLVTLSSEEVDKINGAHDTIKRQRLSNDIASMHFEVDGKPTFQKWTYQEVGWEDENGQWLTPGGASITALSTASSGRLQTAELSHTRNPSSYDRHETHEPTTSLDYQQRQQPTPLQQQRVTTPDPEGFPSPGSSHRLRRTPKFEATPSPRTRQAHIATTLAALSSQPSRQRGNPAPLNPEKKEPDLRPTARERPARHRTRRVLSQELGEDPDEQSSELSPSQGAQTSQDPYPVHPVVRISKHTHSAILFTLEEALRQPNQFTPDLEEESASMADLMSSGGAPITSNGGSLPAPQRPTASPNPRGSPGIRGPRMIMQERAAREAARVQRAEAEKQLEQETRQREEAQRSADHRSAGVAHDPSGKQPTQQHPSTTHRGHAAHESSPPSGPEPTTPQQIASHQRTNTSRYAANQQLPSQYQPHHQHAPQQQQRPTTAGQAGETSTQTGGTSSSSKPRNSFPHAFERWETLSAHWEGLTSYWIHKLEQNKDAVNRDPINQQLSRQVTDLSAAGANLFHAVVELQRLRASSERKFQRWFFETRAELERAQEVNSMLENALDQERRNRDEAIREAVEKEQGSSLAQKQLAEMRKELAISKDEARRAWEELGRREQGERERLLSLQTGQPTIVGGVQVVPMTHGLRDPAAQQAEYSQSYHGSQTNVAQSSVASAGPSGAQYGQPEAGSQSARGHYRAPSEGGTSENEFVKDVKGVPLLDVHGNKIPVAAPPSTYSGSEIEQEEYDTPATTNPPSGSYDPPSTSGPTPQWTGAYSNPQDYAGEEYGAPGWETVPRHHHPTRLSDVIEEEEERSRTTASQVSRGI</sequence>
<feature type="domain" description="NADP-dependent oxidoreductase" evidence="6">
    <location>
        <begin position="22"/>
        <end position="281"/>
    </location>
</feature>
<evidence type="ECO:0000256" key="1">
    <source>
        <dbReference type="ARBA" id="ARBA00007905"/>
    </source>
</evidence>
<dbReference type="InterPro" id="IPR023210">
    <property type="entry name" value="NADP_OxRdtase_dom"/>
</dbReference>
<comment type="similarity">
    <text evidence="1">Belongs to the aldo/keto reductase family.</text>
</comment>
<dbReference type="InterPro" id="IPR018170">
    <property type="entry name" value="Aldo/ket_reductase_CS"/>
</dbReference>
<dbReference type="PANTHER" id="PTHR43827">
    <property type="entry name" value="2,5-DIKETO-D-GLUCONIC ACID REDUCTASE"/>
    <property type="match status" value="1"/>
</dbReference>
<evidence type="ECO:0000256" key="4">
    <source>
        <dbReference type="SAM" id="Coils"/>
    </source>
</evidence>
<evidence type="ECO:0000313" key="8">
    <source>
        <dbReference type="Proteomes" id="UP000766486"/>
    </source>
</evidence>
<feature type="compositionally biased region" description="Polar residues" evidence="5">
    <location>
        <begin position="427"/>
        <end position="437"/>
    </location>
</feature>
<dbReference type="PANTHER" id="PTHR43827:SF3">
    <property type="entry name" value="NADP-DEPENDENT OXIDOREDUCTASE DOMAIN-CONTAINING PROTEIN"/>
    <property type="match status" value="1"/>
</dbReference>
<proteinExistence type="inferred from homology"/>
<evidence type="ECO:0000256" key="3">
    <source>
        <dbReference type="ARBA" id="ARBA00023002"/>
    </source>
</evidence>
<reference evidence="7 8" key="1">
    <citation type="submission" date="2019-06" db="EMBL/GenBank/DDBJ databases">
        <authorList>
            <person name="Broberg M."/>
        </authorList>
    </citation>
    <scope>NUCLEOTIDE SEQUENCE [LARGE SCALE GENOMIC DNA]</scope>
</reference>
<keyword evidence="3" id="KW-0560">Oxidoreductase</keyword>
<evidence type="ECO:0000259" key="6">
    <source>
        <dbReference type="Pfam" id="PF00248"/>
    </source>
</evidence>
<dbReference type="Gene3D" id="3.20.20.100">
    <property type="entry name" value="NADP-dependent oxidoreductase domain"/>
    <property type="match status" value="1"/>
</dbReference>
<feature type="compositionally biased region" description="Polar residues" evidence="5">
    <location>
        <begin position="660"/>
        <end position="683"/>
    </location>
</feature>
<evidence type="ECO:0000256" key="5">
    <source>
        <dbReference type="SAM" id="MobiDB-lite"/>
    </source>
</evidence>
<keyword evidence="8" id="KW-1185">Reference proteome</keyword>
<dbReference type="InterPro" id="IPR036812">
    <property type="entry name" value="NAD(P)_OxRdtase_dom_sf"/>
</dbReference>
<dbReference type="PRINTS" id="PR00069">
    <property type="entry name" value="ALDKETRDTASE"/>
</dbReference>